<dbReference type="EMBL" id="REGN01000038">
    <property type="protein sequence ID" value="RNA45034.1"/>
    <property type="molecule type" value="Genomic_DNA"/>
</dbReference>
<dbReference type="Proteomes" id="UP000276133">
    <property type="component" value="Unassembled WGS sequence"/>
</dbReference>
<evidence type="ECO:0000313" key="1">
    <source>
        <dbReference type="EMBL" id="RNA45034.1"/>
    </source>
</evidence>
<name>A0A3M7TA99_BRAPC</name>
<dbReference type="AlphaFoldDB" id="A0A3M7TA99"/>
<protein>
    <submittedName>
        <fullName evidence="1">Uncharacterized protein</fullName>
    </submittedName>
</protein>
<evidence type="ECO:0000313" key="2">
    <source>
        <dbReference type="Proteomes" id="UP000276133"/>
    </source>
</evidence>
<gene>
    <name evidence="1" type="ORF">BpHYR1_024134</name>
</gene>
<accession>A0A3M7TA99</accession>
<comment type="caution">
    <text evidence="1">The sequence shown here is derived from an EMBL/GenBank/DDBJ whole genome shotgun (WGS) entry which is preliminary data.</text>
</comment>
<proteinExistence type="predicted"/>
<keyword evidence="2" id="KW-1185">Reference proteome</keyword>
<reference evidence="1 2" key="1">
    <citation type="journal article" date="2018" name="Sci. Rep.">
        <title>Genomic signatures of local adaptation to the degree of environmental predictability in rotifers.</title>
        <authorList>
            <person name="Franch-Gras L."/>
            <person name="Hahn C."/>
            <person name="Garcia-Roger E.M."/>
            <person name="Carmona M.J."/>
            <person name="Serra M."/>
            <person name="Gomez A."/>
        </authorList>
    </citation>
    <scope>NUCLEOTIDE SEQUENCE [LARGE SCALE GENOMIC DNA]</scope>
    <source>
        <strain evidence="1">HYR1</strain>
    </source>
</reference>
<organism evidence="1 2">
    <name type="scientific">Brachionus plicatilis</name>
    <name type="common">Marine rotifer</name>
    <name type="synonym">Brachionus muelleri</name>
    <dbReference type="NCBI Taxonomy" id="10195"/>
    <lineage>
        <taxon>Eukaryota</taxon>
        <taxon>Metazoa</taxon>
        <taxon>Spiralia</taxon>
        <taxon>Gnathifera</taxon>
        <taxon>Rotifera</taxon>
        <taxon>Eurotatoria</taxon>
        <taxon>Monogononta</taxon>
        <taxon>Pseudotrocha</taxon>
        <taxon>Ploima</taxon>
        <taxon>Brachionidae</taxon>
        <taxon>Brachionus</taxon>
    </lineage>
</organism>
<sequence length="61" mass="7091">MVLYGVTMSRLYIVLEAYAASINPSLRNQIEIKIIRAFSKQTKFLLSIHFVNVMKSFRKNP</sequence>